<comment type="caution">
    <text evidence="1">The sequence shown here is derived from an EMBL/GenBank/DDBJ whole genome shotgun (WGS) entry which is preliminary data.</text>
</comment>
<dbReference type="RefSeq" id="WP_106530835.1">
    <property type="nucleotide sequence ID" value="NZ_PYAW01000007.1"/>
</dbReference>
<dbReference type="Proteomes" id="UP000240971">
    <property type="component" value="Unassembled WGS sequence"/>
</dbReference>
<name>A0A2P8HCB4_CHINA</name>
<dbReference type="OrthoDB" id="644441at2"/>
<evidence type="ECO:0000313" key="2">
    <source>
        <dbReference type="Proteomes" id="UP000240971"/>
    </source>
</evidence>
<accession>A0A2P8HCB4</accession>
<organism evidence="1 2">
    <name type="scientific">Chitinophaga niastensis</name>
    <dbReference type="NCBI Taxonomy" id="536980"/>
    <lineage>
        <taxon>Bacteria</taxon>
        <taxon>Pseudomonadati</taxon>
        <taxon>Bacteroidota</taxon>
        <taxon>Chitinophagia</taxon>
        <taxon>Chitinophagales</taxon>
        <taxon>Chitinophagaceae</taxon>
        <taxon>Chitinophaga</taxon>
    </lineage>
</organism>
<evidence type="ECO:0008006" key="3">
    <source>
        <dbReference type="Google" id="ProtNLM"/>
    </source>
</evidence>
<keyword evidence="2" id="KW-1185">Reference proteome</keyword>
<dbReference type="AlphaFoldDB" id="A0A2P8HCB4"/>
<sequence length="236" mass="25471">MKNEQRLIPKKIGFIAFLIPLFASGWITICSAQNIDSGPGIKKSKPYTLRINKGDFWIGGGLGLTGSVAPFGQYIGTAATLSMKGGYHIIDKLSVGFTVTGGLSISDKKSKGIYTRGTSLLVGPIVQYMFPLSKTFFLSPLGGVNFGPLSVKAMTSAAGAPEQYIRIKGNALCEFIGIGPFFEVIPQRASFGAHFLYTFLQQTTNVYNNSGDHIPGTKITDKKNGPGMVMEFRLHF</sequence>
<protein>
    <recommendedName>
        <fullName evidence="3">Outer membrane protein with beta-barrel domain</fullName>
    </recommendedName>
</protein>
<evidence type="ECO:0000313" key="1">
    <source>
        <dbReference type="EMBL" id="PSL43867.1"/>
    </source>
</evidence>
<proteinExistence type="predicted"/>
<reference evidence="1 2" key="1">
    <citation type="submission" date="2018-03" db="EMBL/GenBank/DDBJ databases">
        <title>Genomic Encyclopedia of Archaeal and Bacterial Type Strains, Phase II (KMG-II): from individual species to whole genera.</title>
        <authorList>
            <person name="Goeker M."/>
        </authorList>
    </citation>
    <scope>NUCLEOTIDE SEQUENCE [LARGE SCALE GENOMIC DNA]</scope>
    <source>
        <strain evidence="1 2">DSM 24859</strain>
    </source>
</reference>
<gene>
    <name evidence="1" type="ORF">CLV51_107178</name>
</gene>
<dbReference type="EMBL" id="PYAW01000007">
    <property type="protein sequence ID" value="PSL43867.1"/>
    <property type="molecule type" value="Genomic_DNA"/>
</dbReference>